<reference evidence="3" key="2">
    <citation type="submission" date="2023-01" db="EMBL/GenBank/DDBJ databases">
        <authorList>
            <person name="Petersen C."/>
        </authorList>
    </citation>
    <scope>NUCLEOTIDE SEQUENCE</scope>
    <source>
        <strain evidence="3">IBT 17514</strain>
    </source>
</reference>
<dbReference type="AlphaFoldDB" id="A0AAD6HME8"/>
<evidence type="ECO:0000313" key="3">
    <source>
        <dbReference type="EMBL" id="KAJ5727036.1"/>
    </source>
</evidence>
<feature type="domain" description="HNH nuclease" evidence="2">
    <location>
        <begin position="165"/>
        <end position="248"/>
    </location>
</feature>
<keyword evidence="4" id="KW-1185">Reference proteome</keyword>
<organism evidence="3 4">
    <name type="scientific">Penicillium malachiteum</name>
    <dbReference type="NCBI Taxonomy" id="1324776"/>
    <lineage>
        <taxon>Eukaryota</taxon>
        <taxon>Fungi</taxon>
        <taxon>Dikarya</taxon>
        <taxon>Ascomycota</taxon>
        <taxon>Pezizomycotina</taxon>
        <taxon>Eurotiomycetes</taxon>
        <taxon>Eurotiomycetidae</taxon>
        <taxon>Eurotiales</taxon>
        <taxon>Aspergillaceae</taxon>
        <taxon>Penicillium</taxon>
    </lineage>
</organism>
<proteinExistence type="predicted"/>
<protein>
    <recommendedName>
        <fullName evidence="2">HNH nuclease domain-containing protein</fullName>
    </recommendedName>
</protein>
<sequence>MPKRKHESHSPSPRVLTLRASTLRQHYQRSAPQGGVGTEPSGGQTAAEGPDDQWEKLKARAHERLSQFRVTEECEKLQDCFTALLNWLPEGGRDAIAHDILGSKSDKKLTADFERICTRLLFPMKFCGRKRCEYTKDKHEPLDEDLAEYESGIHQECLRRDGNRCVVTKTTSKGDSQIVLEPAYIIPWSFPSHNPPKDTGCISKMWTTLYRCFPAIESVLSSRINEVENSLTLLNSINREFGEFRCALESIPDTPHTYKFVTFKDFPLELKSSLSGQVKFKDTDQPTSQAGLPHPVLLDCHYRLAKIFYESGMIDVIDEDIRDLEELIAGHELDLDGDTDLGSVVEYAIWGSMTA</sequence>
<accession>A0AAD6HME8</accession>
<dbReference type="Pfam" id="PF13391">
    <property type="entry name" value="HNH_2"/>
    <property type="match status" value="1"/>
</dbReference>
<evidence type="ECO:0000256" key="1">
    <source>
        <dbReference type="SAM" id="MobiDB-lite"/>
    </source>
</evidence>
<comment type="caution">
    <text evidence="3">The sequence shown here is derived from an EMBL/GenBank/DDBJ whole genome shotgun (WGS) entry which is preliminary data.</text>
</comment>
<feature type="compositionally biased region" description="Polar residues" evidence="1">
    <location>
        <begin position="19"/>
        <end position="31"/>
    </location>
</feature>
<evidence type="ECO:0000313" key="4">
    <source>
        <dbReference type="Proteomes" id="UP001215712"/>
    </source>
</evidence>
<reference evidence="3" key="1">
    <citation type="journal article" date="2023" name="IMA Fungus">
        <title>Comparative genomic study of the Penicillium genus elucidates a diverse pangenome and 15 lateral gene transfer events.</title>
        <authorList>
            <person name="Petersen C."/>
            <person name="Sorensen T."/>
            <person name="Nielsen M.R."/>
            <person name="Sondergaard T.E."/>
            <person name="Sorensen J.L."/>
            <person name="Fitzpatrick D.A."/>
            <person name="Frisvad J.C."/>
            <person name="Nielsen K.L."/>
        </authorList>
    </citation>
    <scope>NUCLEOTIDE SEQUENCE</scope>
    <source>
        <strain evidence="3">IBT 17514</strain>
    </source>
</reference>
<evidence type="ECO:0000259" key="2">
    <source>
        <dbReference type="Pfam" id="PF13391"/>
    </source>
</evidence>
<feature type="region of interest" description="Disordered" evidence="1">
    <location>
        <begin position="1"/>
        <end position="52"/>
    </location>
</feature>
<gene>
    <name evidence="3" type="ORF">N7493_006063</name>
</gene>
<dbReference type="InterPro" id="IPR003615">
    <property type="entry name" value="HNH_nuc"/>
</dbReference>
<name>A0AAD6HME8_9EURO</name>
<dbReference type="EMBL" id="JAQJAN010000007">
    <property type="protein sequence ID" value="KAJ5727036.1"/>
    <property type="molecule type" value="Genomic_DNA"/>
</dbReference>
<dbReference type="Proteomes" id="UP001215712">
    <property type="component" value="Unassembled WGS sequence"/>
</dbReference>